<name>A0A0A0V767_SCYTH</name>
<proteinExistence type="evidence at transcript level"/>
<dbReference type="GO" id="GO:0016020">
    <property type="term" value="C:membrane"/>
    <property type="evidence" value="ECO:0007669"/>
    <property type="project" value="TreeGrafter"/>
</dbReference>
<accession>A0A0A0V767</accession>
<organism evidence="2">
    <name type="scientific">Scytodes thoracica</name>
    <name type="common">Spitting spider</name>
    <name type="synonym">Aranea thoracica</name>
    <dbReference type="NCBI Taxonomy" id="1112478"/>
    <lineage>
        <taxon>Eukaryota</taxon>
        <taxon>Metazoa</taxon>
        <taxon>Ecdysozoa</taxon>
        <taxon>Arthropoda</taxon>
        <taxon>Chelicerata</taxon>
        <taxon>Arachnida</taxon>
        <taxon>Araneae</taxon>
        <taxon>Araneomorphae</taxon>
        <taxon>Haplogynae</taxon>
        <taxon>Scytodoidea</taxon>
        <taxon>Scytodidae</taxon>
        <taxon>Scytodes</taxon>
    </lineage>
</organism>
<dbReference type="GO" id="GO:0005829">
    <property type="term" value="C:cytosol"/>
    <property type="evidence" value="ECO:0007669"/>
    <property type="project" value="TreeGrafter"/>
</dbReference>
<dbReference type="AlphaFoldDB" id="A0A0A0V767"/>
<evidence type="ECO:0000313" key="2">
    <source>
        <dbReference type="EMBL" id="AIW62470.1"/>
    </source>
</evidence>
<dbReference type="PANTHER" id="PTHR33539:SF1">
    <property type="entry name" value="UPF0764 PROTEIN C16ORF89"/>
    <property type="match status" value="1"/>
</dbReference>
<feature type="signal peptide" evidence="1">
    <location>
        <begin position="1"/>
        <end position="17"/>
    </location>
</feature>
<feature type="chain" id="PRO_5001978175" evidence="1">
    <location>
        <begin position="18"/>
        <end position="308"/>
    </location>
</feature>
<dbReference type="EMBL" id="KF860494">
    <property type="protein sequence ID" value="AIW62470.1"/>
    <property type="molecule type" value="mRNA"/>
</dbReference>
<sequence>MWRALIALFVYLTGVCGSQQCDGARFNLLLKSLRRSLQFMEEHNTELNLDGLVGPRVASNQLEILMNNLHIRNLSRECNLMHQLQHIVNKSNDLIEKSKLAVLEQIPYYYDQINMMITPDSWKLNYSQRSINRSLIDKPLPCSLIPGVNDVTDACYAQISHPKSKAPCNITADCLAYMTQKESKDYFLVHEVIYLQQAETQNCLYRLKELGYDVSTISKLQDIFCANVLRDAEKISSAGYPPNQLDLFLEQIAICGMYGFTDFWRREWIDHILEWQMDSGCFIDPLWTCQDDLMSRKAKKKKKKKKKK</sequence>
<evidence type="ECO:0000256" key="1">
    <source>
        <dbReference type="SAM" id="SignalP"/>
    </source>
</evidence>
<dbReference type="PANTHER" id="PTHR33539">
    <property type="entry name" value="UPF0764 PROTEIN C16ORF89"/>
    <property type="match status" value="1"/>
</dbReference>
<reference evidence="2" key="1">
    <citation type="submission" date="2013-11" db="EMBL/GenBank/DDBJ databases">
        <authorList>
            <person name="Thropp P.A."/>
            <person name="Correa S.M."/>
            <person name="Garb J.E."/>
            <person name="Binford G.J."/>
        </authorList>
    </citation>
    <scope>NUCLEOTIDE SEQUENCE</scope>
    <source>
        <tissue evidence="2">Venom gland</tissue>
    </source>
</reference>
<reference evidence="2" key="2">
    <citation type="journal article" date="2014" name="J. Proteome Res.">
        <title>Spit and venom from scytodes spiders: a diverse and distinct cocktail.</title>
        <authorList>
            <person name="Zobel-Thropp P.A."/>
            <person name="Correa S.M."/>
            <person name="Garb J.E."/>
            <person name="Binford G.J."/>
        </authorList>
    </citation>
    <scope>NUCLEOTIDE SEQUENCE</scope>
    <source>
        <tissue evidence="2">Venom gland</tissue>
    </source>
</reference>
<protein>
    <submittedName>
        <fullName evidence="2">Uncharacterized protein</fullName>
    </submittedName>
</protein>
<dbReference type="InterPro" id="IPR031751">
    <property type="entry name" value="DUF4735"/>
</dbReference>
<keyword evidence="1" id="KW-0732">Signal</keyword>
<dbReference type="Pfam" id="PF15882">
    <property type="entry name" value="DUF4735"/>
    <property type="match status" value="1"/>
</dbReference>
<feature type="non-terminal residue" evidence="2">
    <location>
        <position position="308"/>
    </location>
</feature>